<reference evidence="1" key="1">
    <citation type="submission" date="2021-06" db="EMBL/GenBank/DDBJ databases">
        <authorList>
            <person name="Kallberg Y."/>
            <person name="Tangrot J."/>
            <person name="Rosling A."/>
        </authorList>
    </citation>
    <scope>NUCLEOTIDE SEQUENCE</scope>
    <source>
        <strain evidence="1">CL356</strain>
    </source>
</reference>
<accession>A0ACA9PWG5</accession>
<organism evidence="1 2">
    <name type="scientific">Acaulospora colombiana</name>
    <dbReference type="NCBI Taxonomy" id="27376"/>
    <lineage>
        <taxon>Eukaryota</taxon>
        <taxon>Fungi</taxon>
        <taxon>Fungi incertae sedis</taxon>
        <taxon>Mucoromycota</taxon>
        <taxon>Glomeromycotina</taxon>
        <taxon>Glomeromycetes</taxon>
        <taxon>Diversisporales</taxon>
        <taxon>Acaulosporaceae</taxon>
        <taxon>Acaulospora</taxon>
    </lineage>
</organism>
<evidence type="ECO:0000313" key="2">
    <source>
        <dbReference type="Proteomes" id="UP000789525"/>
    </source>
</evidence>
<dbReference type="Proteomes" id="UP000789525">
    <property type="component" value="Unassembled WGS sequence"/>
</dbReference>
<keyword evidence="2" id="KW-1185">Reference proteome</keyword>
<dbReference type="EMBL" id="CAJVPT010040237">
    <property type="protein sequence ID" value="CAG8724904.1"/>
    <property type="molecule type" value="Genomic_DNA"/>
</dbReference>
<name>A0ACA9PWG5_9GLOM</name>
<feature type="non-terminal residue" evidence="1">
    <location>
        <position position="414"/>
    </location>
</feature>
<proteinExistence type="predicted"/>
<sequence length="414" mass="44890">SNANPGSSLEKVRAKQLVEELKRMRNAKERDLEAATAMVISPAATNTSTGNNTIKGRSGQPVNKRLERAQAAVVKLEAKLPPTEYIQDLDPFKPSRFTKFLQTASLSLETLRNGSIPQEATGNALWTDDHGYLLAHQKRQTLDWSSRSSRDTFFSCSLPCFRLPVFPGYDLTIKASPKLVQQLRKQTSCSISKAIQALSSTGNDYDKAIDWLQKDLEATGQKVVNKLSGRIAGNGLIGISPLSNGGVDRVGNVGIPLRIGMVEVNCETDFVARSEVFEKLCRDLAWSIGFYAEDSASSRKYAQNIDVNSILEAPMLSEPAIEETNSSSSNSTSISGAITNAMTRVGEKITLRRAACISAQPLLLESKLALSAGMYTHNSTTPKGARGMTGTVGGSILLQLRANNLRRLLLPEGD</sequence>
<evidence type="ECO:0000313" key="1">
    <source>
        <dbReference type="EMBL" id="CAG8724904.1"/>
    </source>
</evidence>
<gene>
    <name evidence="1" type="ORF">ACOLOM_LOCUS11315</name>
</gene>
<protein>
    <submittedName>
        <fullName evidence="1">1209_t:CDS:1</fullName>
    </submittedName>
</protein>
<comment type="caution">
    <text evidence="1">The sequence shown here is derived from an EMBL/GenBank/DDBJ whole genome shotgun (WGS) entry which is preliminary data.</text>
</comment>
<feature type="non-terminal residue" evidence="1">
    <location>
        <position position="1"/>
    </location>
</feature>